<gene>
    <name evidence="1" type="ORF">BCF44_11362</name>
</gene>
<reference evidence="1 2" key="1">
    <citation type="submission" date="2018-08" db="EMBL/GenBank/DDBJ databases">
        <title>Genomic Encyclopedia of Archaeal and Bacterial Type Strains, Phase II (KMG-II): from individual species to whole genera.</title>
        <authorList>
            <person name="Goeker M."/>
        </authorList>
    </citation>
    <scope>NUCLEOTIDE SEQUENCE [LARGE SCALE GENOMIC DNA]</scope>
    <source>
        <strain evidence="1 2">DSM 45791</strain>
    </source>
</reference>
<dbReference type="InterPro" id="IPR036291">
    <property type="entry name" value="NAD(P)-bd_dom_sf"/>
</dbReference>
<dbReference type="InterPro" id="IPR051397">
    <property type="entry name" value="Zn-ADH-like_protein"/>
</dbReference>
<organism evidence="1 2">
    <name type="scientific">Kutzneria buriramensis</name>
    <dbReference type="NCBI Taxonomy" id="1045776"/>
    <lineage>
        <taxon>Bacteria</taxon>
        <taxon>Bacillati</taxon>
        <taxon>Actinomycetota</taxon>
        <taxon>Actinomycetes</taxon>
        <taxon>Pseudonocardiales</taxon>
        <taxon>Pseudonocardiaceae</taxon>
        <taxon>Kutzneria</taxon>
    </lineage>
</organism>
<dbReference type="RefSeq" id="WP_116178563.1">
    <property type="nucleotide sequence ID" value="NZ_CP144375.1"/>
</dbReference>
<dbReference type="GO" id="GO:0016491">
    <property type="term" value="F:oxidoreductase activity"/>
    <property type="evidence" value="ECO:0007669"/>
    <property type="project" value="TreeGrafter"/>
</dbReference>
<dbReference type="Gene3D" id="3.90.180.10">
    <property type="entry name" value="Medium-chain alcohol dehydrogenases, catalytic domain"/>
    <property type="match status" value="2"/>
</dbReference>
<dbReference type="Proteomes" id="UP000256269">
    <property type="component" value="Unassembled WGS sequence"/>
</dbReference>
<evidence type="ECO:0000313" key="2">
    <source>
        <dbReference type="Proteomes" id="UP000256269"/>
    </source>
</evidence>
<proteinExistence type="predicted"/>
<dbReference type="Gene3D" id="3.40.50.720">
    <property type="entry name" value="NAD(P)-binding Rossmann-like Domain"/>
    <property type="match status" value="1"/>
</dbReference>
<protein>
    <submittedName>
        <fullName evidence="1">D-arabinose 1-dehydrogenase-like Zn-dependent alcohol dehydrogenase</fullName>
    </submittedName>
</protein>
<dbReference type="AlphaFoldDB" id="A0A3E0H7G6"/>
<dbReference type="InterPro" id="IPR011032">
    <property type="entry name" value="GroES-like_sf"/>
</dbReference>
<sequence>MKAAVVTAFDQPPRYADFPMPTAAGPHEQLVDVLAAGLHPRVRSQADGTHYTSTGELPFVPGVDGVGRCADGTLRYFLLGDTTVGSMAEQTVIDVSRSIALPEGADPVSVAAAANPALASWMALRRRIESKPGQHVLILGATGNAGRMAVQVAKLLGADSVVAAGRDRRRLAELPATDTVSLADADQLGKVAADVDVVLDFVWGQPAADAMTALITARPDRGRPLSWVQIGAVAGATAPIPSAALRAARLQIVGSGQGSLGKREYLAELPALIEEIGNGKLQIDAKPVPLTDVENAWRSTERTVLIPGA</sequence>
<dbReference type="OrthoDB" id="9787435at2"/>
<dbReference type="PANTHER" id="PTHR43677">
    <property type="entry name" value="SHORT-CHAIN DEHYDROGENASE/REDUCTASE"/>
    <property type="match status" value="1"/>
</dbReference>
<keyword evidence="2" id="KW-1185">Reference proteome</keyword>
<accession>A0A3E0H7G6</accession>
<dbReference type="EMBL" id="QUNO01000013">
    <property type="protein sequence ID" value="REH39207.1"/>
    <property type="molecule type" value="Genomic_DNA"/>
</dbReference>
<dbReference type="SUPFAM" id="SSF50129">
    <property type="entry name" value="GroES-like"/>
    <property type="match status" value="1"/>
</dbReference>
<comment type="caution">
    <text evidence="1">The sequence shown here is derived from an EMBL/GenBank/DDBJ whole genome shotgun (WGS) entry which is preliminary data.</text>
</comment>
<dbReference type="SUPFAM" id="SSF51735">
    <property type="entry name" value="NAD(P)-binding Rossmann-fold domains"/>
    <property type="match status" value="1"/>
</dbReference>
<dbReference type="PANTHER" id="PTHR43677:SF11">
    <property type="entry name" value="ZINC-CONTAINING ALCOHOL DEHYDROGENASE"/>
    <property type="match status" value="1"/>
</dbReference>
<evidence type="ECO:0000313" key="1">
    <source>
        <dbReference type="EMBL" id="REH39207.1"/>
    </source>
</evidence>
<name>A0A3E0H7G6_9PSEU</name>